<gene>
    <name evidence="1" type="ORF">FB45DRAFT_782949</name>
</gene>
<dbReference type="PANTHER" id="PTHR38115">
    <property type="entry name" value="LIPOCALIN-LIKE DOMAIN-CONTAINING PROTEIN"/>
    <property type="match status" value="1"/>
</dbReference>
<evidence type="ECO:0000313" key="1">
    <source>
        <dbReference type="EMBL" id="KAJ7647967.1"/>
    </source>
</evidence>
<evidence type="ECO:0000313" key="2">
    <source>
        <dbReference type="Proteomes" id="UP001221142"/>
    </source>
</evidence>
<dbReference type="Proteomes" id="UP001221142">
    <property type="component" value="Unassembled WGS sequence"/>
</dbReference>
<dbReference type="AlphaFoldDB" id="A0AAD7CGX2"/>
<keyword evidence="2" id="KW-1185">Reference proteome</keyword>
<name>A0AAD7CGX2_9AGAR</name>
<comment type="caution">
    <text evidence="1">The sequence shown here is derived from an EMBL/GenBank/DDBJ whole genome shotgun (WGS) entry which is preliminary data.</text>
</comment>
<proteinExistence type="predicted"/>
<accession>A0AAD7CGX2</accession>
<protein>
    <submittedName>
        <fullName evidence="1">Uncharacterized protein</fullName>
    </submittedName>
</protein>
<reference evidence="1" key="1">
    <citation type="submission" date="2023-03" db="EMBL/GenBank/DDBJ databases">
        <title>Massive genome expansion in bonnet fungi (Mycena s.s.) driven by repeated elements and novel gene families across ecological guilds.</title>
        <authorList>
            <consortium name="Lawrence Berkeley National Laboratory"/>
            <person name="Harder C.B."/>
            <person name="Miyauchi S."/>
            <person name="Viragh M."/>
            <person name="Kuo A."/>
            <person name="Thoen E."/>
            <person name="Andreopoulos B."/>
            <person name="Lu D."/>
            <person name="Skrede I."/>
            <person name="Drula E."/>
            <person name="Henrissat B."/>
            <person name="Morin E."/>
            <person name="Kohler A."/>
            <person name="Barry K."/>
            <person name="LaButti K."/>
            <person name="Morin E."/>
            <person name="Salamov A."/>
            <person name="Lipzen A."/>
            <person name="Mereny Z."/>
            <person name="Hegedus B."/>
            <person name="Baldrian P."/>
            <person name="Stursova M."/>
            <person name="Weitz H."/>
            <person name="Taylor A."/>
            <person name="Grigoriev I.V."/>
            <person name="Nagy L.G."/>
            <person name="Martin F."/>
            <person name="Kauserud H."/>
        </authorList>
    </citation>
    <scope>NUCLEOTIDE SEQUENCE</scope>
    <source>
        <strain evidence="1">9284</strain>
    </source>
</reference>
<sequence>MTLPPHFTTLDLSGRFVLNPTLSDSVDDILSLQGITDATLRRSFAHGILSFNHCIGEDDGVFEHIWVDQELEGQRIHSDEKLALDGRERVHYDPLLGPVVGRISRVKTHRLEPPFLRSGWTPDTRKYGVLNYHVSSGGGRGWVADETWGIEEITGLRHFARHIEFTGADGKNVESHLVYDYVGSI</sequence>
<dbReference type="EMBL" id="JARKIF010000002">
    <property type="protein sequence ID" value="KAJ7647967.1"/>
    <property type="molecule type" value="Genomic_DNA"/>
</dbReference>
<organism evidence="1 2">
    <name type="scientific">Roridomyces roridus</name>
    <dbReference type="NCBI Taxonomy" id="1738132"/>
    <lineage>
        <taxon>Eukaryota</taxon>
        <taxon>Fungi</taxon>
        <taxon>Dikarya</taxon>
        <taxon>Basidiomycota</taxon>
        <taxon>Agaricomycotina</taxon>
        <taxon>Agaricomycetes</taxon>
        <taxon>Agaricomycetidae</taxon>
        <taxon>Agaricales</taxon>
        <taxon>Marasmiineae</taxon>
        <taxon>Mycenaceae</taxon>
        <taxon>Roridomyces</taxon>
    </lineage>
</organism>
<dbReference type="InterPro" id="IPR053037">
    <property type="entry name" value="Pericyclase_pydY-like"/>
</dbReference>
<dbReference type="PANTHER" id="PTHR38115:SF1">
    <property type="entry name" value="LIPOCALIN-LIKE DOMAIN-CONTAINING PROTEIN"/>
    <property type="match status" value="1"/>
</dbReference>